<dbReference type="EMBL" id="CAWUFR010001049">
    <property type="protein sequence ID" value="CAK6982570.1"/>
    <property type="molecule type" value="Genomic_DNA"/>
</dbReference>
<comment type="caution">
    <text evidence="2">The sequence shown here is derived from an EMBL/GenBank/DDBJ whole genome shotgun (WGS) entry which is preliminary data.</text>
</comment>
<evidence type="ECO:0000256" key="1">
    <source>
        <dbReference type="SAM" id="MobiDB-lite"/>
    </source>
</evidence>
<feature type="region of interest" description="Disordered" evidence="1">
    <location>
        <begin position="91"/>
        <end position="116"/>
    </location>
</feature>
<evidence type="ECO:0000313" key="2">
    <source>
        <dbReference type="EMBL" id="CAK6982570.1"/>
    </source>
</evidence>
<gene>
    <name evidence="2" type="ORF">FSCOSCO3_A016736</name>
</gene>
<evidence type="ECO:0000313" key="3">
    <source>
        <dbReference type="Proteomes" id="UP001314229"/>
    </source>
</evidence>
<name>A0AAV1QGT6_SCOSC</name>
<dbReference type="Proteomes" id="UP001314229">
    <property type="component" value="Unassembled WGS sequence"/>
</dbReference>
<keyword evidence="3" id="KW-1185">Reference proteome</keyword>
<dbReference type="AlphaFoldDB" id="A0AAV1QGT6"/>
<organism evidence="2 3">
    <name type="scientific">Scomber scombrus</name>
    <name type="common">Atlantic mackerel</name>
    <name type="synonym">Scomber vernalis</name>
    <dbReference type="NCBI Taxonomy" id="13677"/>
    <lineage>
        <taxon>Eukaryota</taxon>
        <taxon>Metazoa</taxon>
        <taxon>Chordata</taxon>
        <taxon>Craniata</taxon>
        <taxon>Vertebrata</taxon>
        <taxon>Euteleostomi</taxon>
        <taxon>Actinopterygii</taxon>
        <taxon>Neopterygii</taxon>
        <taxon>Teleostei</taxon>
        <taxon>Neoteleostei</taxon>
        <taxon>Acanthomorphata</taxon>
        <taxon>Pelagiaria</taxon>
        <taxon>Scombriformes</taxon>
        <taxon>Scombridae</taxon>
        <taxon>Scomber</taxon>
    </lineage>
</organism>
<protein>
    <recommendedName>
        <fullName evidence="4">Transposase Tc1-like domain-containing protein</fullName>
    </recommendedName>
</protein>
<accession>A0AAV1QGT6</accession>
<sequence length="116" mass="13078">MVQCLGQGMKTSLKRDHRTVKRFVADSERRRVRADKGIMRKISARQIHRIKRAAVKMPLRSSKQVFEAAGASGVPRTSRCRILQRLAVVDKPTIRPPSTNAHKQKTVAVGPETHED</sequence>
<reference evidence="2 3" key="1">
    <citation type="submission" date="2024-01" db="EMBL/GenBank/DDBJ databases">
        <authorList>
            <person name="Alioto T."/>
            <person name="Alioto T."/>
            <person name="Gomez Garrido J."/>
        </authorList>
    </citation>
    <scope>NUCLEOTIDE SEQUENCE [LARGE SCALE GENOMIC DNA]</scope>
</reference>
<proteinExistence type="predicted"/>
<evidence type="ECO:0008006" key="4">
    <source>
        <dbReference type="Google" id="ProtNLM"/>
    </source>
</evidence>